<feature type="domain" description="Baseplate J-like C-terminal" evidence="4">
    <location>
        <begin position="307"/>
        <end position="380"/>
    </location>
</feature>
<dbReference type="InterPro" id="IPR058530">
    <property type="entry name" value="Baseplate_J-like_C"/>
</dbReference>
<dbReference type="STRING" id="1926881.BTJ39_23835"/>
<proteinExistence type="inferred from homology"/>
<dbReference type="InterPro" id="IPR006949">
    <property type="entry name" value="Barrel_Baseplate_J-like"/>
</dbReference>
<dbReference type="OrthoDB" id="7565172at2"/>
<protein>
    <submittedName>
        <fullName evidence="5">Phage baseplate protein</fullName>
    </submittedName>
</protein>
<dbReference type="AlphaFoldDB" id="A0A1S8Y711"/>
<keyword evidence="6" id="KW-1185">Reference proteome</keyword>
<evidence type="ECO:0000259" key="2">
    <source>
        <dbReference type="Pfam" id="PF04865"/>
    </source>
</evidence>
<evidence type="ECO:0000313" key="5">
    <source>
        <dbReference type="EMBL" id="OON34627.1"/>
    </source>
</evidence>
<evidence type="ECO:0000313" key="6">
    <source>
        <dbReference type="Proteomes" id="UP000190667"/>
    </source>
</evidence>
<feature type="domain" description="Baseplate J-like central" evidence="3">
    <location>
        <begin position="202"/>
        <end position="294"/>
    </location>
</feature>
<evidence type="ECO:0000259" key="3">
    <source>
        <dbReference type="Pfam" id="PF26078"/>
    </source>
</evidence>
<dbReference type="InterPro" id="IPR052399">
    <property type="entry name" value="Phage_Baseplate_Assmbl_Protein"/>
</dbReference>
<dbReference type="PANTHER" id="PTHR37829:SF3">
    <property type="entry name" value="PROTEIN JAYE-RELATED"/>
    <property type="match status" value="1"/>
</dbReference>
<accession>A0A1S8Y711</accession>
<evidence type="ECO:0000259" key="4">
    <source>
        <dbReference type="Pfam" id="PF26079"/>
    </source>
</evidence>
<organism evidence="5 6">
    <name type="scientific">Izhakiella australiensis</name>
    <dbReference type="NCBI Taxonomy" id="1926881"/>
    <lineage>
        <taxon>Bacteria</taxon>
        <taxon>Pseudomonadati</taxon>
        <taxon>Pseudomonadota</taxon>
        <taxon>Gammaproteobacteria</taxon>
        <taxon>Enterobacterales</taxon>
        <taxon>Erwiniaceae</taxon>
        <taxon>Izhakiella</taxon>
    </lineage>
</organism>
<dbReference type="InterPro" id="IPR058531">
    <property type="entry name" value="Baseplate_J_M"/>
</dbReference>
<comment type="similarity">
    <text evidence="1">Belongs to the Mu gp47/PBSX XkdT family.</text>
</comment>
<comment type="caution">
    <text evidence="5">The sequence shown here is derived from an EMBL/GenBank/DDBJ whole genome shotgun (WGS) entry which is preliminary data.</text>
</comment>
<dbReference type="PANTHER" id="PTHR37829">
    <property type="entry name" value="PHAGE-LIKE ELEMENT PBSX PROTEIN XKDT"/>
    <property type="match status" value="1"/>
</dbReference>
<evidence type="ECO:0000256" key="1">
    <source>
        <dbReference type="ARBA" id="ARBA00038087"/>
    </source>
</evidence>
<dbReference type="RefSeq" id="WP_078005144.1">
    <property type="nucleotide sequence ID" value="NZ_MRUL01000043.1"/>
</dbReference>
<reference evidence="5 6" key="1">
    <citation type="submission" date="2016-12" db="EMBL/GenBank/DDBJ databases">
        <title>Izhakiella australiana sp. nov. of genus Izhakiella isolated from Australian desert.</title>
        <authorList>
            <person name="Ji M."/>
        </authorList>
    </citation>
    <scope>NUCLEOTIDE SEQUENCE [LARGE SCALE GENOMIC DNA]</scope>
    <source>
        <strain evidence="5 6">D4N98</strain>
    </source>
</reference>
<dbReference type="Pfam" id="PF04865">
    <property type="entry name" value="Baseplate_J"/>
    <property type="match status" value="1"/>
</dbReference>
<sequence>MPYQRPTLSELRSRNRQFITSELENTGELLRFSNLRIMADMDAGMSHLHFSYLDWIARQSNPFTAEDEWLAAWGALKNVYQKDATAATCPKIMFKKGNEGAVIPSGSLLNRNTGVQYRLDHTVTIGADKTGTGSITAVLPETGSSLSVADGNAPAGTTLTLDSAIDGVDSAVVAVEAISGGANMESQEAFRQRVLQAYQSVAEGGSEDDYRRRALEVPGVTRAWVVPRILGAGSVGLYFMCDGDDRTNHGFPVGTDGVATKETYYYGKATGDQLRVADYIFPLRPATTLVWACSPLQNVIDFDIGGIPDAGADVVAAIESAIDEVFFDNGAPGGKIFISDLTLAIGGIDGTRGFVMNKPAGTFIQLNAGALPLRGKIEFSGKGKT</sequence>
<dbReference type="Pfam" id="PF26078">
    <property type="entry name" value="Baseplate_J_M"/>
    <property type="match status" value="1"/>
</dbReference>
<feature type="domain" description="Baseplate protein J-like barrel" evidence="2">
    <location>
        <begin position="94"/>
        <end position="181"/>
    </location>
</feature>
<gene>
    <name evidence="5" type="ORF">BTJ39_23835</name>
</gene>
<dbReference type="Pfam" id="PF26079">
    <property type="entry name" value="Baseplate_J_C"/>
    <property type="match status" value="1"/>
</dbReference>
<name>A0A1S8Y711_9GAMM</name>
<dbReference type="Proteomes" id="UP000190667">
    <property type="component" value="Unassembled WGS sequence"/>
</dbReference>
<dbReference type="EMBL" id="MRUL01000043">
    <property type="protein sequence ID" value="OON34627.1"/>
    <property type="molecule type" value="Genomic_DNA"/>
</dbReference>